<feature type="compositionally biased region" description="Basic and acidic residues" evidence="8">
    <location>
        <begin position="870"/>
        <end position="882"/>
    </location>
</feature>
<comment type="subcellular location">
    <subcellularLocation>
        <location evidence="1">Nucleus</location>
    </subcellularLocation>
</comment>
<feature type="domain" description="Copper-fist" evidence="9">
    <location>
        <begin position="1"/>
        <end position="40"/>
    </location>
</feature>
<dbReference type="PANTHER" id="PTHR28088">
    <property type="entry name" value="TRANSCRIPTIONAL ACTIVATOR HAA1-RELATED"/>
    <property type="match status" value="1"/>
</dbReference>
<dbReference type="SMART" id="SM00412">
    <property type="entry name" value="Cu_FIST"/>
    <property type="match status" value="1"/>
</dbReference>
<feature type="region of interest" description="Disordered" evidence="8">
    <location>
        <begin position="842"/>
        <end position="893"/>
    </location>
</feature>
<gene>
    <name evidence="10" type="ORF">DB88DRAFT_14612</name>
</gene>
<proteinExistence type="predicted"/>
<feature type="compositionally biased region" description="Polar residues" evidence="8">
    <location>
        <begin position="742"/>
        <end position="754"/>
    </location>
</feature>
<keyword evidence="2" id="KW-0479">Metal-binding</keyword>
<evidence type="ECO:0000256" key="6">
    <source>
        <dbReference type="ARBA" id="ARBA00023163"/>
    </source>
</evidence>
<feature type="compositionally biased region" description="Polar residues" evidence="8">
    <location>
        <begin position="84"/>
        <end position="108"/>
    </location>
</feature>
<dbReference type="Proteomes" id="UP001182556">
    <property type="component" value="Unassembled WGS sequence"/>
</dbReference>
<dbReference type="InterPro" id="IPR051763">
    <property type="entry name" value="Copper_Homeo_Regul"/>
</dbReference>
<evidence type="ECO:0000256" key="1">
    <source>
        <dbReference type="ARBA" id="ARBA00004123"/>
    </source>
</evidence>
<feature type="region of interest" description="Disordered" evidence="8">
    <location>
        <begin position="550"/>
        <end position="759"/>
    </location>
</feature>
<dbReference type="FunFam" id="3.90.430.10:FF:000001">
    <property type="entry name" value="Copper fist DNA-binding protein"/>
    <property type="match status" value="1"/>
</dbReference>
<dbReference type="GO" id="GO:0000981">
    <property type="term" value="F:DNA-binding transcription factor activity, RNA polymerase II-specific"/>
    <property type="evidence" value="ECO:0007669"/>
    <property type="project" value="TreeGrafter"/>
</dbReference>
<feature type="compositionally biased region" description="Polar residues" evidence="8">
    <location>
        <begin position="1120"/>
        <end position="1129"/>
    </location>
</feature>
<dbReference type="InterPro" id="IPR001083">
    <property type="entry name" value="Cu_fist_DNA-bd_dom"/>
</dbReference>
<feature type="compositionally biased region" description="Low complexity" evidence="8">
    <location>
        <begin position="218"/>
        <end position="234"/>
    </location>
</feature>
<protein>
    <recommendedName>
        <fullName evidence="9">Copper-fist domain-containing protein</fullName>
    </recommendedName>
</protein>
<feature type="region of interest" description="Disordered" evidence="8">
    <location>
        <begin position="1074"/>
        <end position="1129"/>
    </location>
</feature>
<feature type="region of interest" description="Disordered" evidence="8">
    <location>
        <begin position="84"/>
        <end position="113"/>
    </location>
</feature>
<feature type="compositionally biased region" description="Low complexity" evidence="8">
    <location>
        <begin position="680"/>
        <end position="695"/>
    </location>
</feature>
<dbReference type="PROSITE" id="PS50073">
    <property type="entry name" value="COPPER_FIST_2"/>
    <property type="match status" value="1"/>
</dbReference>
<dbReference type="SMART" id="SM01090">
    <property type="entry name" value="Copper-fist"/>
    <property type="match status" value="1"/>
</dbReference>
<feature type="compositionally biased region" description="Low complexity" evidence="8">
    <location>
        <begin position="728"/>
        <end position="741"/>
    </location>
</feature>
<dbReference type="PANTHER" id="PTHR28088:SF5">
    <property type="entry name" value="TRANSCRIPTIONAL ACTIVATOR HAA1-RELATED"/>
    <property type="match status" value="1"/>
</dbReference>
<evidence type="ECO:0000313" key="11">
    <source>
        <dbReference type="Proteomes" id="UP001182556"/>
    </source>
</evidence>
<feature type="region of interest" description="Disordered" evidence="8">
    <location>
        <begin position="278"/>
        <end position="319"/>
    </location>
</feature>
<feature type="compositionally biased region" description="Polar residues" evidence="8">
    <location>
        <begin position="797"/>
        <end position="819"/>
    </location>
</feature>
<dbReference type="GO" id="GO:0000978">
    <property type="term" value="F:RNA polymerase II cis-regulatory region sequence-specific DNA binding"/>
    <property type="evidence" value="ECO:0007669"/>
    <property type="project" value="TreeGrafter"/>
</dbReference>
<feature type="compositionally biased region" description="Polar residues" evidence="8">
    <location>
        <begin position="708"/>
        <end position="727"/>
    </location>
</feature>
<feature type="compositionally biased region" description="Polar residues" evidence="8">
    <location>
        <begin position="779"/>
        <end position="790"/>
    </location>
</feature>
<keyword evidence="7" id="KW-0539">Nucleus</keyword>
<feature type="region of interest" description="Disordered" evidence="8">
    <location>
        <begin position="185"/>
        <end position="205"/>
    </location>
</feature>
<dbReference type="GO" id="GO:0005634">
    <property type="term" value="C:nucleus"/>
    <property type="evidence" value="ECO:0007669"/>
    <property type="project" value="UniProtKB-SubCell"/>
</dbReference>
<dbReference type="GO" id="GO:0006879">
    <property type="term" value="P:intracellular iron ion homeostasis"/>
    <property type="evidence" value="ECO:0007669"/>
    <property type="project" value="TreeGrafter"/>
</dbReference>
<keyword evidence="6" id="KW-0804">Transcription</keyword>
<feature type="compositionally biased region" description="Polar residues" evidence="8">
    <location>
        <begin position="581"/>
        <end position="597"/>
    </location>
</feature>
<dbReference type="GO" id="GO:0045944">
    <property type="term" value="P:positive regulation of transcription by RNA polymerase II"/>
    <property type="evidence" value="ECO:0007669"/>
    <property type="project" value="TreeGrafter"/>
</dbReference>
<feature type="compositionally biased region" description="Polar residues" evidence="8">
    <location>
        <begin position="1036"/>
        <end position="1054"/>
    </location>
</feature>
<feature type="compositionally biased region" description="Low complexity" evidence="8">
    <location>
        <begin position="629"/>
        <end position="640"/>
    </location>
</feature>
<evidence type="ECO:0000256" key="3">
    <source>
        <dbReference type="ARBA" id="ARBA00022833"/>
    </source>
</evidence>
<evidence type="ECO:0000256" key="8">
    <source>
        <dbReference type="SAM" id="MobiDB-lite"/>
    </source>
</evidence>
<evidence type="ECO:0000259" key="9">
    <source>
        <dbReference type="PROSITE" id="PS50073"/>
    </source>
</evidence>
<dbReference type="InterPro" id="IPR036395">
    <property type="entry name" value="Cu_fist_DNA-bd_dom_sf"/>
</dbReference>
<dbReference type="AlphaFoldDB" id="A0AAD9FW68"/>
<feature type="compositionally biased region" description="Low complexity" evidence="8">
    <location>
        <begin position="564"/>
        <end position="574"/>
    </location>
</feature>
<dbReference type="PRINTS" id="PR00617">
    <property type="entry name" value="COPPERFIST"/>
</dbReference>
<dbReference type="SUPFAM" id="SSF57879">
    <property type="entry name" value="Zinc domain conserved in yeast copper-regulated transcription factors"/>
    <property type="match status" value="1"/>
</dbReference>
<feature type="compositionally biased region" description="Low complexity" evidence="8">
    <location>
        <begin position="598"/>
        <end position="620"/>
    </location>
</feature>
<dbReference type="Gene3D" id="3.90.430.10">
    <property type="entry name" value="Copper fist DNA-binding domain"/>
    <property type="match status" value="1"/>
</dbReference>
<comment type="caution">
    <text evidence="10">The sequence shown here is derived from an EMBL/GenBank/DDBJ whole genome shotgun (WGS) entry which is preliminary data.</text>
</comment>
<keyword evidence="4" id="KW-0186">Copper</keyword>
<evidence type="ECO:0000256" key="4">
    <source>
        <dbReference type="ARBA" id="ARBA00023008"/>
    </source>
</evidence>
<dbReference type="EMBL" id="JAODAN010000001">
    <property type="protein sequence ID" value="KAK1927148.1"/>
    <property type="molecule type" value="Genomic_DNA"/>
</dbReference>
<feature type="region of interest" description="Disordered" evidence="8">
    <location>
        <begin position="217"/>
        <end position="236"/>
    </location>
</feature>
<feature type="region of interest" description="Disordered" evidence="8">
    <location>
        <begin position="779"/>
        <end position="819"/>
    </location>
</feature>
<keyword evidence="11" id="KW-1185">Reference proteome</keyword>
<keyword evidence="5" id="KW-0805">Transcription regulation</keyword>
<evidence type="ECO:0000256" key="5">
    <source>
        <dbReference type="ARBA" id="ARBA00023015"/>
    </source>
</evidence>
<organism evidence="10 11">
    <name type="scientific">Papiliotrema laurentii</name>
    <name type="common">Cryptococcus laurentii</name>
    <dbReference type="NCBI Taxonomy" id="5418"/>
    <lineage>
        <taxon>Eukaryota</taxon>
        <taxon>Fungi</taxon>
        <taxon>Dikarya</taxon>
        <taxon>Basidiomycota</taxon>
        <taxon>Agaricomycotina</taxon>
        <taxon>Tremellomycetes</taxon>
        <taxon>Tremellales</taxon>
        <taxon>Rhynchogastremaceae</taxon>
        <taxon>Papiliotrema</taxon>
    </lineage>
</organism>
<name>A0AAD9FW68_PAPLA</name>
<keyword evidence="3" id="KW-0862">Zinc</keyword>
<evidence type="ECO:0000256" key="7">
    <source>
        <dbReference type="ARBA" id="ARBA00023242"/>
    </source>
</evidence>
<feature type="region of interest" description="Disordered" evidence="8">
    <location>
        <begin position="1022"/>
        <end position="1057"/>
    </location>
</feature>
<feature type="compositionally biased region" description="Low complexity" evidence="8">
    <location>
        <begin position="1079"/>
        <end position="1093"/>
    </location>
</feature>
<reference evidence="10" key="1">
    <citation type="submission" date="2023-02" db="EMBL/GenBank/DDBJ databases">
        <title>Identification and recombinant expression of a fungal hydrolase from Papiliotrema laurentii that hydrolyzes apple cutin and clears colloidal polyester polyurethane.</title>
        <authorList>
            <consortium name="DOE Joint Genome Institute"/>
            <person name="Roman V.A."/>
            <person name="Bojanowski C."/>
            <person name="Crable B.R."/>
            <person name="Wagner D.N."/>
            <person name="Hung C.S."/>
            <person name="Nadeau L.J."/>
            <person name="Schratz L."/>
            <person name="Haridas S."/>
            <person name="Pangilinan J."/>
            <person name="Lipzen A."/>
            <person name="Na H."/>
            <person name="Yan M."/>
            <person name="Ng V."/>
            <person name="Grigoriev I.V."/>
            <person name="Spatafora J.W."/>
            <person name="Barlow D."/>
            <person name="Biffinger J."/>
            <person name="Kelley-Loughnane N."/>
            <person name="Varaljay V.A."/>
            <person name="Crookes-Goodson W.J."/>
        </authorList>
    </citation>
    <scope>NUCLEOTIDE SEQUENCE</scope>
    <source>
        <strain evidence="10">5307AH</strain>
    </source>
</reference>
<sequence length="1213" mass="126673">MVLINDKKFACGTCIKGHRVSGCTHTDRPLFEVKKKGRPATQCQYCKDKRKAGNGASTGGQVHTKCVCGEVKAPDVIMPGSTMLPSTQGSASARSSENIALPSQSQVSDVEYGTRKGVPGSKATFPNGLKDVHEMAAAAEASSGIRDEQQGLQVAERKVANLLNPCHCQSGGPCKCCQPKRNRAESLRAPSPAPPSGSRTPSHSVTDGLIEMFKSKATTSSTPPDGSCCSSGPPQLNVSTNPTWAQLMQPRGLHLSPDNMHHPAHTSPHVHKTKLYSPYSTSGHNTPRHGAKRREGSPAGHRVGGWASSSTAPRPPPPKLRPISDMNKLLGAVFKEDGSVAETIPRSALGLPGIKTFDAMAENGGVKIESMDIDVDLPIQFPTHEDVVIGACTCGEDCECSGCATHGIPPRTGTGDDHVHDGGCGDNCKSSFDCADHLSLPSGITSIGHLLSLAAANVPPPAQKRPVDLSGHAHDTRILPAAAHHSEDAARSLGLVTLKPLECCNGRCQCAPGQCVCEKECCGCCLRCACDEDGDSKMNGTRPHVAASTASSCCSTRPDSQAQSTHSSSGSTGTVIRHPSPANSRTATPPLNSPITASSHHSGSPPLLSPETVNRPSRQPSPNPSAKHSSASTLRRASSTVAQSSAGSATIARRATVTHGSGAHRTASTGKQASKALALHTNPNHPHSNSHSTHTIHPRPILPKPPSHGSQSNGSKNVQGSRIATPNQSAQATAPSSAQTSKHSSPAVTPTTVDAPQPQYPLQLPEALVRNFGATQMSDFSDLGMSQNRSLGPLGPQGSTLAPQVQDQFGPQQPTSQSSFEAFGDFASEADLMAFINQITAQSDSRDMPASAPPSSTEGSLDLPLITPDRSVDEHSFEDSNARRSNGGSGVLSNDLSSIDSSLLSMFESVINTDSLQQSDPSMSDPASLPQQTYSPLPHSTAYARYQMFADQYTPSLPTNANRSASMNLGSRLDVYSPVDGGFALSLSELLAGRQQDSASLPSQASKPEPVYRQLPPDLQRALGQNPALSSGRDIPSSQPSASPSHTPGSSNLIDLSKPLNASDVERILRALQEQQARSSPSGSAAPGESVSSQTSAANPGLGNAMGSVSIPAPNPPSIPQSHSQASQQPEGQIFDVNFNPFTMDEDVLETYLRNNPGFASGPPDLVSPQELDIGANGFQSLQGDMNWNGGDVVRGSEQNSFAFGLATQSSGG</sequence>
<evidence type="ECO:0000256" key="2">
    <source>
        <dbReference type="ARBA" id="ARBA00022723"/>
    </source>
</evidence>
<dbReference type="GO" id="GO:0006878">
    <property type="term" value="P:intracellular copper ion homeostasis"/>
    <property type="evidence" value="ECO:0007669"/>
    <property type="project" value="TreeGrafter"/>
</dbReference>
<dbReference type="Pfam" id="PF00649">
    <property type="entry name" value="Copper-fist"/>
    <property type="match status" value="1"/>
</dbReference>
<dbReference type="GO" id="GO:0005507">
    <property type="term" value="F:copper ion binding"/>
    <property type="evidence" value="ECO:0007669"/>
    <property type="project" value="InterPro"/>
</dbReference>
<evidence type="ECO:0000313" key="10">
    <source>
        <dbReference type="EMBL" id="KAK1927148.1"/>
    </source>
</evidence>
<feature type="region of interest" description="Disordered" evidence="8">
    <location>
        <begin position="915"/>
        <end position="935"/>
    </location>
</feature>
<accession>A0AAD9FW68</accession>